<feature type="transmembrane region" description="Helical" evidence="5">
    <location>
        <begin position="330"/>
        <end position="349"/>
    </location>
</feature>
<dbReference type="AlphaFoldDB" id="A0A239D3F3"/>
<dbReference type="EMBL" id="FZNY01000009">
    <property type="protein sequence ID" value="SNS26945.1"/>
    <property type="molecule type" value="Genomic_DNA"/>
</dbReference>
<keyword evidence="8" id="KW-1185">Reference proteome</keyword>
<feature type="transmembrane region" description="Helical" evidence="5">
    <location>
        <begin position="34"/>
        <end position="50"/>
    </location>
</feature>
<dbReference type="GO" id="GO:0016020">
    <property type="term" value="C:membrane"/>
    <property type="evidence" value="ECO:0007669"/>
    <property type="project" value="UniProtKB-SubCell"/>
</dbReference>
<evidence type="ECO:0000256" key="3">
    <source>
        <dbReference type="ARBA" id="ARBA00022989"/>
    </source>
</evidence>
<sequence length="409" mass="45467">MLDILKSILTGIIATPLILMFILGIGLACGLNPHFLLVSILITNIIGVLINRKSSDFFNIGVSLVVLMFTYQDTIGIESGFLQTFILFTIPAIIFIILSWLPINYTLVPNRAIAPLIFGIGILIIIKQLPSAFAYTPSEIDFSFTEEEKSFFATNTINNWIQLALALSIPIIALIGLRFKKGSVALLLAAFVSISIGYWLGYDTNLVQPSVLKFNNSFQLDWTFSPDILFTSISNGITVSVVMLVSFWSDFSLLNYDDTENNNSIKKSLRVVGIGNLISGLFGVMPSNISFIDSFSIRVFGKTTWVSKLPIIIILLIIAIVGIPDFNVPMYAFAGMLIYIGVLMVIKSWKILKDLHSIDYIFTILIGLIIILSNYTIGFIFAIGYALIFHLIISQKEKHQKSKTPDHKE</sequence>
<dbReference type="InterPro" id="IPR011547">
    <property type="entry name" value="SLC26A/SulP_dom"/>
</dbReference>
<feature type="transmembrane region" description="Helical" evidence="5">
    <location>
        <begin position="57"/>
        <end position="75"/>
    </location>
</feature>
<keyword evidence="2 5" id="KW-0812">Transmembrane</keyword>
<feature type="transmembrane region" description="Helical" evidence="5">
    <location>
        <begin position="269"/>
        <end position="285"/>
    </location>
</feature>
<keyword evidence="4 5" id="KW-0472">Membrane</keyword>
<feature type="transmembrane region" description="Helical" evidence="5">
    <location>
        <begin position="305"/>
        <end position="323"/>
    </location>
</feature>
<evidence type="ECO:0000256" key="2">
    <source>
        <dbReference type="ARBA" id="ARBA00022692"/>
    </source>
</evidence>
<feature type="transmembrane region" description="Helical" evidence="5">
    <location>
        <begin position="228"/>
        <end position="248"/>
    </location>
</feature>
<dbReference type="PROSITE" id="PS51257">
    <property type="entry name" value="PROKAR_LIPOPROTEIN"/>
    <property type="match status" value="1"/>
</dbReference>
<feature type="transmembrane region" description="Helical" evidence="5">
    <location>
        <begin position="113"/>
        <end position="137"/>
    </location>
</feature>
<feature type="transmembrane region" description="Helical" evidence="5">
    <location>
        <begin position="7"/>
        <end position="28"/>
    </location>
</feature>
<feature type="domain" description="SLC26A/SulP transporter" evidence="6">
    <location>
        <begin position="105"/>
        <end position="361"/>
    </location>
</feature>
<accession>A0A239D3F3</accession>
<evidence type="ECO:0000313" key="8">
    <source>
        <dbReference type="Proteomes" id="UP000198379"/>
    </source>
</evidence>
<organism evidence="7 8">
    <name type="scientific">Dokdonia pacifica</name>
    <dbReference type="NCBI Taxonomy" id="1627892"/>
    <lineage>
        <taxon>Bacteria</taxon>
        <taxon>Pseudomonadati</taxon>
        <taxon>Bacteroidota</taxon>
        <taxon>Flavobacteriia</taxon>
        <taxon>Flavobacteriales</taxon>
        <taxon>Flavobacteriaceae</taxon>
        <taxon>Dokdonia</taxon>
    </lineage>
</organism>
<feature type="transmembrane region" description="Helical" evidence="5">
    <location>
        <begin position="184"/>
        <end position="202"/>
    </location>
</feature>
<reference evidence="7 8" key="1">
    <citation type="submission" date="2017-06" db="EMBL/GenBank/DDBJ databases">
        <authorList>
            <person name="Kim H.J."/>
            <person name="Triplett B.A."/>
        </authorList>
    </citation>
    <scope>NUCLEOTIDE SEQUENCE [LARGE SCALE GENOMIC DNA]</scope>
    <source>
        <strain evidence="7 8">DSM 25597</strain>
    </source>
</reference>
<comment type="subcellular location">
    <subcellularLocation>
        <location evidence="1">Membrane</location>
        <topology evidence="1">Multi-pass membrane protein</topology>
    </subcellularLocation>
</comment>
<dbReference type="Proteomes" id="UP000198379">
    <property type="component" value="Unassembled WGS sequence"/>
</dbReference>
<dbReference type="RefSeq" id="WP_089373616.1">
    <property type="nucleotide sequence ID" value="NZ_BMEP01000001.1"/>
</dbReference>
<keyword evidence="3 5" id="KW-1133">Transmembrane helix</keyword>
<protein>
    <submittedName>
        <fullName evidence="7">Sulfate permease, MFS superfamily</fullName>
    </submittedName>
</protein>
<name>A0A239D3F3_9FLAO</name>
<evidence type="ECO:0000259" key="6">
    <source>
        <dbReference type="Pfam" id="PF00916"/>
    </source>
</evidence>
<evidence type="ECO:0000256" key="1">
    <source>
        <dbReference type="ARBA" id="ARBA00004141"/>
    </source>
</evidence>
<evidence type="ECO:0000256" key="5">
    <source>
        <dbReference type="SAM" id="Phobius"/>
    </source>
</evidence>
<feature type="transmembrane region" description="Helical" evidence="5">
    <location>
        <begin position="361"/>
        <end position="393"/>
    </location>
</feature>
<feature type="transmembrane region" description="Helical" evidence="5">
    <location>
        <begin position="157"/>
        <end position="177"/>
    </location>
</feature>
<gene>
    <name evidence="7" type="ORF">SAMN06265376_109128</name>
</gene>
<proteinExistence type="predicted"/>
<feature type="transmembrane region" description="Helical" evidence="5">
    <location>
        <begin position="81"/>
        <end position="101"/>
    </location>
</feature>
<evidence type="ECO:0000313" key="7">
    <source>
        <dbReference type="EMBL" id="SNS26945.1"/>
    </source>
</evidence>
<evidence type="ECO:0000256" key="4">
    <source>
        <dbReference type="ARBA" id="ARBA00023136"/>
    </source>
</evidence>
<dbReference type="Pfam" id="PF00916">
    <property type="entry name" value="Sulfate_transp"/>
    <property type="match status" value="1"/>
</dbReference>